<protein>
    <submittedName>
        <fullName evidence="7">Porin family protein</fullName>
    </submittedName>
</protein>
<dbReference type="PANTHER" id="PTHR34001:SF3">
    <property type="entry name" value="BLL7405 PROTEIN"/>
    <property type="match status" value="1"/>
</dbReference>
<evidence type="ECO:0000256" key="1">
    <source>
        <dbReference type="ARBA" id="ARBA00004442"/>
    </source>
</evidence>
<evidence type="ECO:0000256" key="3">
    <source>
        <dbReference type="ARBA" id="ARBA00023136"/>
    </source>
</evidence>
<comment type="similarity">
    <text evidence="5">Belongs to the Omp25/RopB family.</text>
</comment>
<dbReference type="Proteomes" id="UP000273786">
    <property type="component" value="Unassembled WGS sequence"/>
</dbReference>
<keyword evidence="3" id="KW-0472">Membrane</keyword>
<evidence type="ECO:0000256" key="2">
    <source>
        <dbReference type="ARBA" id="ARBA00022729"/>
    </source>
</evidence>
<sequence>MVRDGARPCWVNPDWLIFATGGLAYGKASLGFHVDDVTSGCIPDATICGDSSKSDVRLGWTLGAGVETILAPSWSVKAEYLYVDLGKQTFDAPTTSPINFKVSAKFHERTVRIGLNYHFE</sequence>
<comment type="caution">
    <text evidence="7">The sequence shown here is derived from an EMBL/GenBank/DDBJ whole genome shotgun (WGS) entry which is preliminary data.</text>
</comment>
<dbReference type="PANTHER" id="PTHR34001">
    <property type="entry name" value="BLL7405 PROTEIN"/>
    <property type="match status" value="1"/>
</dbReference>
<evidence type="ECO:0000313" key="8">
    <source>
        <dbReference type="Proteomes" id="UP000273786"/>
    </source>
</evidence>
<evidence type="ECO:0000259" key="6">
    <source>
        <dbReference type="Pfam" id="PF13505"/>
    </source>
</evidence>
<name>A0A3P3FVK1_9HYPH</name>
<keyword evidence="8" id="KW-1185">Reference proteome</keyword>
<dbReference type="InterPro" id="IPR051692">
    <property type="entry name" value="OMP-like"/>
</dbReference>
<feature type="domain" description="Outer membrane protein beta-barrel" evidence="6">
    <location>
        <begin position="12"/>
        <end position="106"/>
    </location>
</feature>
<accession>A0A3P3FVK1</accession>
<dbReference type="Gene3D" id="2.40.160.20">
    <property type="match status" value="1"/>
</dbReference>
<dbReference type="SUPFAM" id="SSF56925">
    <property type="entry name" value="OMPA-like"/>
    <property type="match status" value="1"/>
</dbReference>
<dbReference type="InterPro" id="IPR011250">
    <property type="entry name" value="OMP/PagP_B-barrel"/>
</dbReference>
<evidence type="ECO:0000256" key="5">
    <source>
        <dbReference type="ARBA" id="ARBA00038306"/>
    </source>
</evidence>
<dbReference type="Pfam" id="PF13505">
    <property type="entry name" value="OMP_b-brl"/>
    <property type="match status" value="1"/>
</dbReference>
<dbReference type="GO" id="GO:0009279">
    <property type="term" value="C:cell outer membrane"/>
    <property type="evidence" value="ECO:0007669"/>
    <property type="project" value="UniProtKB-SubCell"/>
</dbReference>
<keyword evidence="4" id="KW-0998">Cell outer membrane</keyword>
<gene>
    <name evidence="7" type="ORF">EH240_12435</name>
</gene>
<keyword evidence="2" id="KW-0732">Signal</keyword>
<dbReference type="AlphaFoldDB" id="A0A3P3FVK1"/>
<dbReference type="OrthoDB" id="9815357at2"/>
<organism evidence="7 8">
    <name type="scientific">Mesorhizobium tamadayense</name>
    <dbReference type="NCBI Taxonomy" id="425306"/>
    <lineage>
        <taxon>Bacteria</taxon>
        <taxon>Pseudomonadati</taxon>
        <taxon>Pseudomonadota</taxon>
        <taxon>Alphaproteobacteria</taxon>
        <taxon>Hyphomicrobiales</taxon>
        <taxon>Phyllobacteriaceae</taxon>
        <taxon>Mesorhizobium</taxon>
    </lineage>
</organism>
<reference evidence="7 8" key="1">
    <citation type="submission" date="2018-11" db="EMBL/GenBank/DDBJ databases">
        <title>the genome of Mesorhizobium tamadayense DSM 28320.</title>
        <authorList>
            <person name="Gao J."/>
        </authorList>
    </citation>
    <scope>NUCLEOTIDE SEQUENCE [LARGE SCALE GENOMIC DNA]</scope>
    <source>
        <strain evidence="7 8">DSM 28320</strain>
    </source>
</reference>
<comment type="subcellular location">
    <subcellularLocation>
        <location evidence="1">Cell outer membrane</location>
    </subcellularLocation>
</comment>
<proteinExistence type="inferred from homology"/>
<dbReference type="RefSeq" id="WP_124998578.1">
    <property type="nucleotide sequence ID" value="NZ_RQXT01000012.1"/>
</dbReference>
<evidence type="ECO:0000313" key="7">
    <source>
        <dbReference type="EMBL" id="RRI02382.1"/>
    </source>
</evidence>
<evidence type="ECO:0000256" key="4">
    <source>
        <dbReference type="ARBA" id="ARBA00023237"/>
    </source>
</evidence>
<dbReference type="InterPro" id="IPR027385">
    <property type="entry name" value="Beta-barrel_OMP"/>
</dbReference>
<dbReference type="EMBL" id="RQXT01000012">
    <property type="protein sequence ID" value="RRI02382.1"/>
    <property type="molecule type" value="Genomic_DNA"/>
</dbReference>